<evidence type="ECO:0008006" key="6">
    <source>
        <dbReference type="Google" id="ProtNLM"/>
    </source>
</evidence>
<protein>
    <recommendedName>
        <fullName evidence="6">Oxidase ustYa</fullName>
    </recommendedName>
</protein>
<dbReference type="PANTHER" id="PTHR33365:SF4">
    <property type="entry name" value="CYCLOCHLOROTINE BIOSYNTHESIS PROTEIN O"/>
    <property type="match status" value="1"/>
</dbReference>
<keyword evidence="5" id="KW-1185">Reference proteome</keyword>
<evidence type="ECO:0000256" key="1">
    <source>
        <dbReference type="ARBA" id="ARBA00004685"/>
    </source>
</evidence>
<evidence type="ECO:0000313" key="5">
    <source>
        <dbReference type="Proteomes" id="UP001446871"/>
    </source>
</evidence>
<dbReference type="InterPro" id="IPR021765">
    <property type="entry name" value="UstYa-like"/>
</dbReference>
<comment type="caution">
    <text evidence="4">The sequence shown here is derived from an EMBL/GenBank/DDBJ whole genome shotgun (WGS) entry which is preliminary data.</text>
</comment>
<keyword evidence="3" id="KW-0812">Transmembrane</keyword>
<name>A0ABR1U2D0_9PEZI</name>
<comment type="similarity">
    <text evidence="2">Belongs to the ustYa family.</text>
</comment>
<keyword evidence="3" id="KW-0472">Membrane</keyword>
<dbReference type="Proteomes" id="UP001446871">
    <property type="component" value="Unassembled WGS sequence"/>
</dbReference>
<dbReference type="Pfam" id="PF11807">
    <property type="entry name" value="UstYa"/>
    <property type="match status" value="1"/>
</dbReference>
<accession>A0ABR1U2D0</accession>
<feature type="transmembrane region" description="Helical" evidence="3">
    <location>
        <begin position="12"/>
        <end position="30"/>
    </location>
</feature>
<comment type="pathway">
    <text evidence="1">Mycotoxin biosynthesis.</text>
</comment>
<evidence type="ECO:0000313" key="4">
    <source>
        <dbReference type="EMBL" id="KAK8053067.1"/>
    </source>
</evidence>
<organism evidence="4 5">
    <name type="scientific">Apiospora saccharicola</name>
    <dbReference type="NCBI Taxonomy" id="335842"/>
    <lineage>
        <taxon>Eukaryota</taxon>
        <taxon>Fungi</taxon>
        <taxon>Dikarya</taxon>
        <taxon>Ascomycota</taxon>
        <taxon>Pezizomycotina</taxon>
        <taxon>Sordariomycetes</taxon>
        <taxon>Xylariomycetidae</taxon>
        <taxon>Amphisphaeriales</taxon>
        <taxon>Apiosporaceae</taxon>
        <taxon>Apiospora</taxon>
    </lineage>
</organism>
<keyword evidence="3" id="KW-1133">Transmembrane helix</keyword>
<proteinExistence type="inferred from homology"/>
<dbReference type="EMBL" id="JAQQWM010000008">
    <property type="protein sequence ID" value="KAK8053067.1"/>
    <property type="molecule type" value="Genomic_DNA"/>
</dbReference>
<reference evidence="4 5" key="1">
    <citation type="submission" date="2023-01" db="EMBL/GenBank/DDBJ databases">
        <title>Analysis of 21 Apiospora genomes using comparative genomics revels a genus with tremendous synthesis potential of carbohydrate active enzymes and secondary metabolites.</title>
        <authorList>
            <person name="Sorensen T."/>
        </authorList>
    </citation>
    <scope>NUCLEOTIDE SEQUENCE [LARGE SCALE GENOMIC DNA]</scope>
    <source>
        <strain evidence="4 5">CBS 83171</strain>
    </source>
</reference>
<gene>
    <name evidence="4" type="ORF">PG996_012368</name>
</gene>
<sequence>MNCCQSTSVRFMVAFAIIITALLVAFGTHYNVSQHVCKTLGKSASHDQSGRRVAKIFDHVAALEDMTPEGDEAWTSTLMPPNDGFILVKHNETMDLRVGISMFHALHCLSLVRAMLQHAPPGEDLSSTTHHGHHDSGGKTGYDHFLHKTHLPHCLMYIAQSIICAGDSTLEPSWLRTDSQGNIVLHGVDGLRVQHQCKDTGLLWDTARRSSHGSIPPWDFKVGDTVENVFG</sequence>
<dbReference type="PANTHER" id="PTHR33365">
    <property type="entry name" value="YALI0B05434P"/>
    <property type="match status" value="1"/>
</dbReference>
<evidence type="ECO:0000256" key="3">
    <source>
        <dbReference type="SAM" id="Phobius"/>
    </source>
</evidence>
<evidence type="ECO:0000256" key="2">
    <source>
        <dbReference type="ARBA" id="ARBA00035112"/>
    </source>
</evidence>